<feature type="region of interest" description="Disordered" evidence="1">
    <location>
        <begin position="34"/>
        <end position="146"/>
    </location>
</feature>
<dbReference type="Proteomes" id="UP000287651">
    <property type="component" value="Unassembled WGS sequence"/>
</dbReference>
<proteinExistence type="predicted"/>
<dbReference type="EMBL" id="AMZH03002664">
    <property type="protein sequence ID" value="RRT74821.1"/>
    <property type="molecule type" value="Genomic_DNA"/>
</dbReference>
<feature type="compositionally biased region" description="Pro residues" evidence="1">
    <location>
        <begin position="58"/>
        <end position="71"/>
    </location>
</feature>
<evidence type="ECO:0000256" key="1">
    <source>
        <dbReference type="SAM" id="MobiDB-lite"/>
    </source>
</evidence>
<sequence length="257" mass="28582">MRPPSRHRLDPRLRPAAPVSGYEVEVREVGLPLDRGRPHLREPLHRRGGRHRVAVPNEDPPPRPPLYPVPPAAHQRHRVPVGVRREEGEHELPHLVGERRRPSEAPHHFRRPIGAPPPPTLRSNGGEPGDATARPEPHHGEAMRGAPIRQIPSVRCVRYRVAVGVLYPHGDDAEPRVGRSAYDLRESPRRIVNRGPGDLRSGGNDIGGRRVRGRSRWRTRGGEEYGGGWGPRNPCSDRTAEMGSVIGGGIFWTIGVR</sequence>
<gene>
    <name evidence="2" type="ORF">B296_00030910</name>
</gene>
<accession>A0A427AF67</accession>
<feature type="compositionally biased region" description="Basic and acidic residues" evidence="1">
    <location>
        <begin position="34"/>
        <end position="45"/>
    </location>
</feature>
<protein>
    <submittedName>
        <fullName evidence="2">Uncharacterized protein</fullName>
    </submittedName>
</protein>
<feature type="compositionally biased region" description="Basic and acidic residues" evidence="1">
    <location>
        <begin position="83"/>
        <end position="107"/>
    </location>
</feature>
<name>A0A427AF67_ENSVE</name>
<comment type="caution">
    <text evidence="2">The sequence shown here is derived from an EMBL/GenBank/DDBJ whole genome shotgun (WGS) entry which is preliminary data.</text>
</comment>
<feature type="compositionally biased region" description="Basic and acidic residues" evidence="1">
    <location>
        <begin position="133"/>
        <end position="142"/>
    </location>
</feature>
<reference evidence="2 3" key="1">
    <citation type="journal article" date="2014" name="Agronomy (Basel)">
        <title>A Draft Genome Sequence for Ensete ventricosum, the Drought-Tolerant Tree Against Hunger.</title>
        <authorList>
            <person name="Harrison J."/>
            <person name="Moore K.A."/>
            <person name="Paszkiewicz K."/>
            <person name="Jones T."/>
            <person name="Grant M."/>
            <person name="Ambacheew D."/>
            <person name="Muzemil S."/>
            <person name="Studholme D.J."/>
        </authorList>
    </citation>
    <scope>NUCLEOTIDE SEQUENCE [LARGE SCALE GENOMIC DNA]</scope>
</reference>
<feature type="region of interest" description="Disordered" evidence="1">
    <location>
        <begin position="190"/>
        <end position="210"/>
    </location>
</feature>
<evidence type="ECO:0000313" key="2">
    <source>
        <dbReference type="EMBL" id="RRT74821.1"/>
    </source>
</evidence>
<evidence type="ECO:0000313" key="3">
    <source>
        <dbReference type="Proteomes" id="UP000287651"/>
    </source>
</evidence>
<organism evidence="2 3">
    <name type="scientific">Ensete ventricosum</name>
    <name type="common">Abyssinian banana</name>
    <name type="synonym">Musa ensete</name>
    <dbReference type="NCBI Taxonomy" id="4639"/>
    <lineage>
        <taxon>Eukaryota</taxon>
        <taxon>Viridiplantae</taxon>
        <taxon>Streptophyta</taxon>
        <taxon>Embryophyta</taxon>
        <taxon>Tracheophyta</taxon>
        <taxon>Spermatophyta</taxon>
        <taxon>Magnoliopsida</taxon>
        <taxon>Liliopsida</taxon>
        <taxon>Zingiberales</taxon>
        <taxon>Musaceae</taxon>
        <taxon>Ensete</taxon>
    </lineage>
</organism>
<dbReference type="AlphaFoldDB" id="A0A427AF67"/>